<evidence type="ECO:0000256" key="1">
    <source>
        <dbReference type="ARBA" id="ARBA00000085"/>
    </source>
</evidence>
<feature type="domain" description="Histidine kinase" evidence="6">
    <location>
        <begin position="491"/>
        <end position="738"/>
    </location>
</feature>
<dbReference type="SMART" id="SM00387">
    <property type="entry name" value="HATPase_c"/>
    <property type="match status" value="1"/>
</dbReference>
<feature type="transmembrane region" description="Helical" evidence="5">
    <location>
        <begin position="6"/>
        <end position="26"/>
    </location>
</feature>
<proteinExistence type="predicted"/>
<dbReference type="AlphaFoldDB" id="A0A7J5U0L5"/>
<feature type="transmembrane region" description="Helical" evidence="5">
    <location>
        <begin position="200"/>
        <end position="223"/>
    </location>
</feature>
<comment type="catalytic activity">
    <reaction evidence="1">
        <text>ATP + protein L-histidine = ADP + protein N-phospho-L-histidine.</text>
        <dbReference type="EC" id="2.7.13.3"/>
    </reaction>
</comment>
<sequence>MRVPVVLYLASMIRVLLYMMSFWLALGPVLGQKRERTRWVDAEDDLRGASWRFKAGDSLRWADPAYEPLHWEHQSPTNTFQVNKALWKAGKGWFRMAFRMRPSALGKDMQLVVQQFGRSEIFLDGRLLATVKPAQFDSGGSQRVIQFVSMGVADTSRHVLAIRYQFRRDPVLFDAVDIAPMYVYFRTANEAGLSLLKDRWSILGNVFFTSVFAILALLHGLFYRVNRNQRIHYTLAWMMLSFALAFSIGELYNHTATLTQQAVVDLLEEVLICLGFILLLTTAYQYLHLRRGRAYYLLVGIAVANLVYEFSISQRYGSLGIMPLLLILTDYVRLGWIGRRRGDADSRLPWRSIKTALYCVGLIMVYSVVLVILELTTNNNFDSSILIPIFLLVVVILFSIPVGLSLSLVRDYARTYQALSDNLREVQQLSARTLAQEQEKQQILATQNDRLEQQVRERTAELHQSLEELKATQEQLVQREKLASLGELTAGIAHEIQNPLNFVNNFAEVSVELLDELHEERARPTHRDEDLETELLEDLKQNVQKISEHGKRAASIVRGMLQHSRASSGQKEPTDLNALVDEYQRLAYHGMRAKDKGGPTGRFNVYLETALAPDLPLIKLVKEDMGRVLVNLFNNAFYAVDQQAKTTDQSNYRPTVWVSTAAQADTLVIRIRDNGTGIPAEVARKVFQPFFTTKPTGQGTGLGLSLSYDIVTKGHGGTMTLTSEPGLFTEFVITLPVT</sequence>
<feature type="transmembrane region" description="Helical" evidence="5">
    <location>
        <begin position="294"/>
        <end position="310"/>
    </location>
</feature>
<comment type="caution">
    <text evidence="7">The sequence shown here is derived from an EMBL/GenBank/DDBJ whole genome shotgun (WGS) entry which is preliminary data.</text>
</comment>
<dbReference type="SUPFAM" id="SSF55874">
    <property type="entry name" value="ATPase domain of HSP90 chaperone/DNA topoisomerase II/histidine kinase"/>
    <property type="match status" value="1"/>
</dbReference>
<evidence type="ECO:0000256" key="4">
    <source>
        <dbReference type="SAM" id="Coils"/>
    </source>
</evidence>
<evidence type="ECO:0000256" key="5">
    <source>
        <dbReference type="SAM" id="Phobius"/>
    </source>
</evidence>
<dbReference type="CDD" id="cd00082">
    <property type="entry name" value="HisKA"/>
    <property type="match status" value="1"/>
</dbReference>
<dbReference type="InterPro" id="IPR003661">
    <property type="entry name" value="HisK_dim/P_dom"/>
</dbReference>
<feature type="coiled-coil region" evidence="4">
    <location>
        <begin position="409"/>
        <end position="479"/>
    </location>
</feature>
<evidence type="ECO:0000256" key="3">
    <source>
        <dbReference type="ARBA" id="ARBA00022553"/>
    </source>
</evidence>
<dbReference type="SUPFAM" id="SSF47384">
    <property type="entry name" value="Homodimeric domain of signal transducing histidine kinase"/>
    <property type="match status" value="1"/>
</dbReference>
<feature type="transmembrane region" description="Helical" evidence="5">
    <location>
        <begin position="235"/>
        <end position="254"/>
    </location>
</feature>
<keyword evidence="5" id="KW-0812">Transmembrane</keyword>
<keyword evidence="5" id="KW-0472">Membrane</keyword>
<dbReference type="PRINTS" id="PR00344">
    <property type="entry name" value="BCTRLSENSOR"/>
</dbReference>
<dbReference type="PANTHER" id="PTHR43065:SF42">
    <property type="entry name" value="TWO-COMPONENT SENSOR PPRA"/>
    <property type="match status" value="1"/>
</dbReference>
<protein>
    <recommendedName>
        <fullName evidence="2">histidine kinase</fullName>
        <ecNumber evidence="2">2.7.13.3</ecNumber>
    </recommendedName>
</protein>
<keyword evidence="3" id="KW-0597">Phosphoprotein</keyword>
<dbReference type="PROSITE" id="PS50109">
    <property type="entry name" value="HIS_KIN"/>
    <property type="match status" value="1"/>
</dbReference>
<feature type="transmembrane region" description="Helical" evidence="5">
    <location>
        <begin position="355"/>
        <end position="373"/>
    </location>
</feature>
<dbReference type="GO" id="GO:0000155">
    <property type="term" value="F:phosphorelay sensor kinase activity"/>
    <property type="evidence" value="ECO:0007669"/>
    <property type="project" value="InterPro"/>
</dbReference>
<name>A0A7J5U0L5_9BACT</name>
<gene>
    <name evidence="7" type="ORF">F5984_10925</name>
</gene>
<dbReference type="PANTHER" id="PTHR43065">
    <property type="entry name" value="SENSOR HISTIDINE KINASE"/>
    <property type="match status" value="1"/>
</dbReference>
<feature type="transmembrane region" description="Helical" evidence="5">
    <location>
        <begin position="316"/>
        <end position="334"/>
    </location>
</feature>
<reference evidence="7 8" key="1">
    <citation type="submission" date="2019-10" db="EMBL/GenBank/DDBJ databases">
        <title>Rudanella paleaurantiibacter sp. nov., isolated from sludge.</title>
        <authorList>
            <person name="Xu S.Q."/>
        </authorList>
    </citation>
    <scope>NUCLEOTIDE SEQUENCE [LARGE SCALE GENOMIC DNA]</scope>
    <source>
        <strain evidence="7 8">HX-22-17</strain>
    </source>
</reference>
<evidence type="ECO:0000259" key="6">
    <source>
        <dbReference type="PROSITE" id="PS50109"/>
    </source>
</evidence>
<evidence type="ECO:0000313" key="7">
    <source>
        <dbReference type="EMBL" id="KAB7731302.1"/>
    </source>
</evidence>
<dbReference type="Gene3D" id="3.30.565.10">
    <property type="entry name" value="Histidine kinase-like ATPase, C-terminal domain"/>
    <property type="match status" value="1"/>
</dbReference>
<evidence type="ECO:0000313" key="8">
    <source>
        <dbReference type="Proteomes" id="UP000488299"/>
    </source>
</evidence>
<dbReference type="InterPro" id="IPR003594">
    <property type="entry name" value="HATPase_dom"/>
</dbReference>
<dbReference type="Pfam" id="PF00512">
    <property type="entry name" value="HisKA"/>
    <property type="match status" value="1"/>
</dbReference>
<dbReference type="InterPro" id="IPR036097">
    <property type="entry name" value="HisK_dim/P_sf"/>
</dbReference>
<organism evidence="7 8">
    <name type="scientific">Rudanella paleaurantiibacter</name>
    <dbReference type="NCBI Taxonomy" id="2614655"/>
    <lineage>
        <taxon>Bacteria</taxon>
        <taxon>Pseudomonadati</taxon>
        <taxon>Bacteroidota</taxon>
        <taxon>Cytophagia</taxon>
        <taxon>Cytophagales</taxon>
        <taxon>Cytophagaceae</taxon>
        <taxon>Rudanella</taxon>
    </lineage>
</organism>
<evidence type="ECO:0000256" key="2">
    <source>
        <dbReference type="ARBA" id="ARBA00012438"/>
    </source>
</evidence>
<dbReference type="EC" id="2.7.13.3" evidence="2"/>
<dbReference type="Gene3D" id="2.60.120.260">
    <property type="entry name" value="Galactose-binding domain-like"/>
    <property type="match status" value="1"/>
</dbReference>
<dbReference type="InterPro" id="IPR004358">
    <property type="entry name" value="Sig_transdc_His_kin-like_C"/>
</dbReference>
<dbReference type="SMART" id="SM00388">
    <property type="entry name" value="HisKA"/>
    <property type="match status" value="1"/>
</dbReference>
<dbReference type="InterPro" id="IPR005467">
    <property type="entry name" value="His_kinase_dom"/>
</dbReference>
<dbReference type="InterPro" id="IPR036890">
    <property type="entry name" value="HATPase_C_sf"/>
</dbReference>
<dbReference type="EMBL" id="WELI01000003">
    <property type="protein sequence ID" value="KAB7731302.1"/>
    <property type="molecule type" value="Genomic_DNA"/>
</dbReference>
<keyword evidence="5" id="KW-1133">Transmembrane helix</keyword>
<dbReference type="Gene3D" id="1.10.287.130">
    <property type="match status" value="1"/>
</dbReference>
<dbReference type="Proteomes" id="UP000488299">
    <property type="component" value="Unassembled WGS sequence"/>
</dbReference>
<feature type="transmembrane region" description="Helical" evidence="5">
    <location>
        <begin position="385"/>
        <end position="409"/>
    </location>
</feature>
<accession>A0A7J5U0L5</accession>
<feature type="transmembrane region" description="Helical" evidence="5">
    <location>
        <begin position="266"/>
        <end position="287"/>
    </location>
</feature>
<keyword evidence="8" id="KW-1185">Reference proteome</keyword>
<dbReference type="Pfam" id="PF02518">
    <property type="entry name" value="HATPase_c"/>
    <property type="match status" value="1"/>
</dbReference>
<keyword evidence="4" id="KW-0175">Coiled coil</keyword>